<dbReference type="Proteomes" id="UP000245670">
    <property type="component" value="Unassembled WGS sequence"/>
</dbReference>
<dbReference type="OrthoDB" id="9793058at2"/>
<protein>
    <recommendedName>
        <fullName evidence="3">Arsenate reductase</fullName>
    </recommendedName>
</protein>
<gene>
    <name evidence="1" type="ORF">DIS07_11020</name>
</gene>
<comment type="caution">
    <text evidence="1">The sequence shown here is derived from an EMBL/GenBank/DDBJ whole genome shotgun (WGS) entry which is preliminary data.</text>
</comment>
<dbReference type="PANTHER" id="PTHR43428:SF1">
    <property type="entry name" value="ARSENATE REDUCTASE"/>
    <property type="match status" value="1"/>
</dbReference>
<accession>A0A2U2J9G5</accession>
<dbReference type="SUPFAM" id="SSF52788">
    <property type="entry name" value="Phosphotyrosine protein phosphatases I"/>
    <property type="match status" value="1"/>
</dbReference>
<dbReference type="RefSeq" id="WP_109405304.1">
    <property type="nucleotide sequence ID" value="NZ_QFFG01000004.1"/>
</dbReference>
<evidence type="ECO:0000313" key="2">
    <source>
        <dbReference type="Proteomes" id="UP000245670"/>
    </source>
</evidence>
<dbReference type="PANTHER" id="PTHR43428">
    <property type="entry name" value="ARSENATE REDUCTASE"/>
    <property type="match status" value="1"/>
</dbReference>
<dbReference type="AlphaFoldDB" id="A0A2U2J9G5"/>
<evidence type="ECO:0000313" key="1">
    <source>
        <dbReference type="EMBL" id="PWG04988.1"/>
    </source>
</evidence>
<proteinExistence type="predicted"/>
<dbReference type="Gene3D" id="3.40.50.2300">
    <property type="match status" value="1"/>
</dbReference>
<reference evidence="1 2" key="1">
    <citation type="submission" date="2018-05" db="EMBL/GenBank/DDBJ databases">
        <title>Polaribacter aquimarinus sp. nov., isolated from sediment in a sediment of sea.</title>
        <authorList>
            <person name="Lu D."/>
        </authorList>
    </citation>
    <scope>NUCLEOTIDE SEQUENCE [LARGE SCALE GENOMIC DNA]</scope>
    <source>
        <strain evidence="1 2">ZY113</strain>
    </source>
</reference>
<sequence length="210" mass="24076">MIKTSRTSPLNFFKNANKSSKLSEERYILLQNIASKIRDEYVKNSVVNLNFICTHNSRRSQLGQVWSFFAADYFGLNINSFSGGTEVTAFYRNTVKTLQKTGFSFKIADFSHQNPKYVISFEGSQKSILGFSKRYDHPDNKNPFIAITTCNNADTNCPFIPEASERFHLPFVDPKFSDGTEQQDEIYLKTNQQIASEIFIIFSEVERLIS</sequence>
<keyword evidence="2" id="KW-1185">Reference proteome</keyword>
<dbReference type="EMBL" id="QFFG01000004">
    <property type="protein sequence ID" value="PWG04988.1"/>
    <property type="molecule type" value="Genomic_DNA"/>
</dbReference>
<dbReference type="InterPro" id="IPR036196">
    <property type="entry name" value="Ptyr_pPase_sf"/>
</dbReference>
<name>A0A2U2J9G5_9FLAO</name>
<organism evidence="1 2">
    <name type="scientific">Polaribacter aquimarinus</name>
    <dbReference type="NCBI Taxonomy" id="2100726"/>
    <lineage>
        <taxon>Bacteria</taxon>
        <taxon>Pseudomonadati</taxon>
        <taxon>Bacteroidota</taxon>
        <taxon>Flavobacteriia</taxon>
        <taxon>Flavobacteriales</taxon>
        <taxon>Flavobacteriaceae</taxon>
    </lineage>
</organism>
<evidence type="ECO:0008006" key="3">
    <source>
        <dbReference type="Google" id="ProtNLM"/>
    </source>
</evidence>